<comment type="similarity">
    <text evidence="2">Belongs to the fatty acid desaturase type 2 family.</text>
</comment>
<feature type="region of interest" description="Disordered" evidence="12">
    <location>
        <begin position="296"/>
        <end position="315"/>
    </location>
</feature>
<dbReference type="PRINTS" id="PR00075">
    <property type="entry name" value="FACDDSATRASE"/>
</dbReference>
<proteinExistence type="inferred from homology"/>
<dbReference type="EC" id="1.14.19.-" evidence="15"/>
<dbReference type="Proteomes" id="UP000007881">
    <property type="component" value="Chromosome"/>
</dbReference>
<name>I0IHL6_PHYMF</name>
<sequence length="315" mass="35640">MPGSEHNHKKGRINWAELDWVVVGGAIALHAFAALALIPLLFTWSGLVMAGIMTFVASCLGITLCYHRLLSHRSFKTPKWFEYVLATCGCLAWQGGPIGWVGTHRLHHQHSDTEHDPHSPEHGFTWAHVLWFVHRYHHGVHRTQAATDLMKDRGLRFLEKYSWLPIVGLMVLLFAGGWAFAALGFSEKAGWVVGTSWVVWAVAVRTVLFFHLTWFVNSAGHTWGYQNYKDTGDRSTNLWWLALFSFGEGWHNNHHANPRSAAHGLRWFEFDITYCTIKVLGWVGLAKKINLPPAERMPGGMNEPAKEVPHDPKLA</sequence>
<evidence type="ECO:0000256" key="5">
    <source>
        <dbReference type="ARBA" id="ARBA00022832"/>
    </source>
</evidence>
<dbReference type="STRING" id="1142394.PSMK_25950"/>
<dbReference type="PANTHER" id="PTHR11351">
    <property type="entry name" value="ACYL-COA DESATURASE"/>
    <property type="match status" value="1"/>
</dbReference>
<evidence type="ECO:0000256" key="10">
    <source>
        <dbReference type="ARBA" id="ARBA00023136"/>
    </source>
</evidence>
<keyword evidence="11" id="KW-0275">Fatty acid biosynthesis</keyword>
<evidence type="ECO:0000256" key="9">
    <source>
        <dbReference type="ARBA" id="ARBA00023098"/>
    </source>
</evidence>
<evidence type="ECO:0000259" key="14">
    <source>
        <dbReference type="Pfam" id="PF00487"/>
    </source>
</evidence>
<dbReference type="GO" id="GO:0006633">
    <property type="term" value="P:fatty acid biosynthetic process"/>
    <property type="evidence" value="ECO:0007669"/>
    <property type="project" value="UniProtKB-KW"/>
</dbReference>
<dbReference type="KEGG" id="phm:PSMK_25950"/>
<keyword evidence="7 15" id="KW-0560">Oxidoreductase</keyword>
<keyword evidence="8" id="KW-0408">Iron</keyword>
<evidence type="ECO:0000256" key="6">
    <source>
        <dbReference type="ARBA" id="ARBA00022989"/>
    </source>
</evidence>
<evidence type="ECO:0000256" key="1">
    <source>
        <dbReference type="ARBA" id="ARBA00004141"/>
    </source>
</evidence>
<dbReference type="AlphaFoldDB" id="I0IHL6"/>
<dbReference type="Pfam" id="PF00487">
    <property type="entry name" value="FA_desaturase"/>
    <property type="match status" value="1"/>
</dbReference>
<feature type="transmembrane region" description="Helical" evidence="13">
    <location>
        <begin position="48"/>
        <end position="66"/>
    </location>
</feature>
<dbReference type="GO" id="GO:0016020">
    <property type="term" value="C:membrane"/>
    <property type="evidence" value="ECO:0007669"/>
    <property type="project" value="UniProtKB-SubCell"/>
</dbReference>
<comment type="subcellular location">
    <subcellularLocation>
        <location evidence="1">Membrane</location>
        <topology evidence="1">Multi-pass membrane protein</topology>
    </subcellularLocation>
</comment>
<evidence type="ECO:0000256" key="4">
    <source>
        <dbReference type="ARBA" id="ARBA00022692"/>
    </source>
</evidence>
<dbReference type="InterPro" id="IPR015876">
    <property type="entry name" value="Acyl-CoA_DS"/>
</dbReference>
<dbReference type="GO" id="GO:0016717">
    <property type="term" value="F:oxidoreductase activity, acting on paired donors, with oxidation of a pair of donors resulting in the reduction of molecular oxygen to two molecules of water"/>
    <property type="evidence" value="ECO:0007669"/>
    <property type="project" value="InterPro"/>
</dbReference>
<keyword evidence="3" id="KW-0444">Lipid biosynthesis</keyword>
<evidence type="ECO:0000256" key="13">
    <source>
        <dbReference type="SAM" id="Phobius"/>
    </source>
</evidence>
<gene>
    <name evidence="15" type="ordered locus">PSMK_25950</name>
</gene>
<keyword evidence="16" id="KW-1185">Reference proteome</keyword>
<feature type="transmembrane region" description="Helical" evidence="13">
    <location>
        <begin position="161"/>
        <end position="185"/>
    </location>
</feature>
<reference evidence="15 16" key="1">
    <citation type="submission" date="2012-02" db="EMBL/GenBank/DDBJ databases">
        <title>Complete genome sequence of Phycisphaera mikurensis NBRC 102666.</title>
        <authorList>
            <person name="Ankai A."/>
            <person name="Hosoyama A."/>
            <person name="Terui Y."/>
            <person name="Sekine M."/>
            <person name="Fukai R."/>
            <person name="Kato Y."/>
            <person name="Nakamura S."/>
            <person name="Yamada-Narita S."/>
            <person name="Kawakoshi A."/>
            <person name="Fukunaga Y."/>
            <person name="Yamazaki S."/>
            <person name="Fujita N."/>
        </authorList>
    </citation>
    <scope>NUCLEOTIDE SEQUENCE [LARGE SCALE GENOMIC DNA]</scope>
    <source>
        <strain evidence="16">NBRC 102666 / KCTC 22515 / FYK2301M01</strain>
    </source>
</reference>
<dbReference type="CDD" id="cd03505">
    <property type="entry name" value="Delta9-FADS-like"/>
    <property type="match status" value="1"/>
</dbReference>
<keyword evidence="4 13" id="KW-0812">Transmembrane</keyword>
<dbReference type="PANTHER" id="PTHR11351:SF31">
    <property type="entry name" value="DESATURASE 1, ISOFORM A-RELATED"/>
    <property type="match status" value="1"/>
</dbReference>
<accession>I0IHL6</accession>
<evidence type="ECO:0000256" key="8">
    <source>
        <dbReference type="ARBA" id="ARBA00023004"/>
    </source>
</evidence>
<evidence type="ECO:0000256" key="11">
    <source>
        <dbReference type="ARBA" id="ARBA00023160"/>
    </source>
</evidence>
<dbReference type="PATRIC" id="fig|1142394.8.peg.2682"/>
<dbReference type="HOGENOM" id="CLU_027359_1_0_0"/>
<keyword evidence="5" id="KW-0276">Fatty acid metabolism</keyword>
<evidence type="ECO:0000256" key="12">
    <source>
        <dbReference type="SAM" id="MobiDB-lite"/>
    </source>
</evidence>
<evidence type="ECO:0000256" key="3">
    <source>
        <dbReference type="ARBA" id="ARBA00022516"/>
    </source>
</evidence>
<organism evidence="15 16">
    <name type="scientific">Phycisphaera mikurensis (strain NBRC 102666 / KCTC 22515 / FYK2301M01)</name>
    <dbReference type="NCBI Taxonomy" id="1142394"/>
    <lineage>
        <taxon>Bacteria</taxon>
        <taxon>Pseudomonadati</taxon>
        <taxon>Planctomycetota</taxon>
        <taxon>Phycisphaerae</taxon>
        <taxon>Phycisphaerales</taxon>
        <taxon>Phycisphaeraceae</taxon>
        <taxon>Phycisphaera</taxon>
    </lineage>
</organism>
<keyword evidence="10 13" id="KW-0472">Membrane</keyword>
<keyword evidence="9" id="KW-0443">Lipid metabolism</keyword>
<protein>
    <submittedName>
        <fullName evidence="15">Fatty acid desaturase</fullName>
        <ecNumber evidence="15">1.14.19.-</ecNumber>
    </submittedName>
</protein>
<keyword evidence="6 13" id="KW-1133">Transmembrane helix</keyword>
<feature type="domain" description="Fatty acid desaturase" evidence="14">
    <location>
        <begin position="45"/>
        <end position="267"/>
    </location>
</feature>
<feature type="compositionally biased region" description="Basic and acidic residues" evidence="12">
    <location>
        <begin position="304"/>
        <end position="315"/>
    </location>
</feature>
<feature type="transmembrane region" description="Helical" evidence="13">
    <location>
        <begin position="197"/>
        <end position="216"/>
    </location>
</feature>
<evidence type="ECO:0000313" key="16">
    <source>
        <dbReference type="Proteomes" id="UP000007881"/>
    </source>
</evidence>
<feature type="transmembrane region" description="Helical" evidence="13">
    <location>
        <begin position="20"/>
        <end position="42"/>
    </location>
</feature>
<dbReference type="EMBL" id="AP012338">
    <property type="protein sequence ID" value="BAM04754.1"/>
    <property type="molecule type" value="Genomic_DNA"/>
</dbReference>
<evidence type="ECO:0000256" key="2">
    <source>
        <dbReference type="ARBA" id="ARBA00008749"/>
    </source>
</evidence>
<dbReference type="InterPro" id="IPR005804">
    <property type="entry name" value="FA_desaturase_dom"/>
</dbReference>
<evidence type="ECO:0000313" key="15">
    <source>
        <dbReference type="EMBL" id="BAM04754.1"/>
    </source>
</evidence>
<dbReference type="eggNOG" id="COG1398">
    <property type="taxonomic scope" value="Bacteria"/>
</dbReference>
<evidence type="ECO:0000256" key="7">
    <source>
        <dbReference type="ARBA" id="ARBA00023002"/>
    </source>
</evidence>